<evidence type="ECO:0000313" key="5">
    <source>
        <dbReference type="Proteomes" id="UP000214720"/>
    </source>
</evidence>
<evidence type="ECO:0000259" key="2">
    <source>
        <dbReference type="Pfam" id="PF02771"/>
    </source>
</evidence>
<dbReference type="AlphaFoldDB" id="A0A226X159"/>
<dbReference type="Pfam" id="PF02771">
    <property type="entry name" value="Acyl-CoA_dh_N"/>
    <property type="match status" value="1"/>
</dbReference>
<dbReference type="InterPro" id="IPR013107">
    <property type="entry name" value="Acyl-CoA_DH_C"/>
</dbReference>
<dbReference type="InterPro" id="IPR046373">
    <property type="entry name" value="Acyl-CoA_Oxase/DH_mid-dom_sf"/>
</dbReference>
<dbReference type="Gene3D" id="1.20.140.10">
    <property type="entry name" value="Butyryl-CoA Dehydrogenase, subunit A, domain 3"/>
    <property type="match status" value="1"/>
</dbReference>
<dbReference type="Pfam" id="PF08028">
    <property type="entry name" value="Acyl-CoA_dh_2"/>
    <property type="match status" value="1"/>
</dbReference>
<dbReference type="Proteomes" id="UP000214720">
    <property type="component" value="Unassembled WGS sequence"/>
</dbReference>
<dbReference type="PIRSF" id="PIRSF016578">
    <property type="entry name" value="HsaA"/>
    <property type="match status" value="1"/>
</dbReference>
<name>A0A226X159_CABSO</name>
<feature type="domain" description="Acyl-CoA dehydrogenase C-terminal" evidence="3">
    <location>
        <begin position="258"/>
        <end position="384"/>
    </location>
</feature>
<protein>
    <submittedName>
        <fullName evidence="4">Pigment protein</fullName>
    </submittedName>
</protein>
<dbReference type="InterPro" id="IPR013786">
    <property type="entry name" value="AcylCoA_DH/ox_N"/>
</dbReference>
<evidence type="ECO:0000256" key="1">
    <source>
        <dbReference type="ARBA" id="ARBA00023002"/>
    </source>
</evidence>
<evidence type="ECO:0000259" key="3">
    <source>
        <dbReference type="Pfam" id="PF08028"/>
    </source>
</evidence>
<dbReference type="Gene3D" id="2.40.110.10">
    <property type="entry name" value="Butyryl-CoA Dehydrogenase, subunit A, domain 2"/>
    <property type="match status" value="1"/>
</dbReference>
<dbReference type="GO" id="GO:0050660">
    <property type="term" value="F:flavin adenine dinucleotide binding"/>
    <property type="evidence" value="ECO:0007669"/>
    <property type="project" value="InterPro"/>
</dbReference>
<evidence type="ECO:0000313" key="4">
    <source>
        <dbReference type="EMBL" id="OXC76730.1"/>
    </source>
</evidence>
<reference evidence="5" key="1">
    <citation type="submission" date="2017-01" db="EMBL/GenBank/DDBJ databases">
        <title>Genome Analysis of Deinococcus marmoris KOPRI26562.</title>
        <authorList>
            <person name="Kim J.H."/>
            <person name="Oh H.-M."/>
        </authorList>
    </citation>
    <scope>NUCLEOTIDE SEQUENCE [LARGE SCALE GENOMIC DNA]</scope>
    <source>
        <strain evidence="5">PAMC 26633</strain>
    </source>
</reference>
<dbReference type="EMBL" id="MTHB01000119">
    <property type="protein sequence ID" value="OXC76730.1"/>
    <property type="molecule type" value="Genomic_DNA"/>
</dbReference>
<dbReference type="Gene3D" id="1.10.540.10">
    <property type="entry name" value="Acyl-CoA dehydrogenase/oxidase, N-terminal domain"/>
    <property type="match status" value="1"/>
</dbReference>
<dbReference type="SUPFAM" id="SSF56645">
    <property type="entry name" value="Acyl-CoA dehydrogenase NM domain-like"/>
    <property type="match status" value="1"/>
</dbReference>
<sequence>MIYPTTHGSEALKSNLPKFANRAEALAAARELTSRICARGARTEADRMVPTDTIDELIASGLTGIVTPRIFGGSELGMSSLVEVTAEISSACGSTGWVFGVLTGHSWMLNLFPVEVQKEVNGVPGALSATVYRLAGTVTRVEGGYRLVSGEGRFCSGIDHVQWVIVGSAVLSENEPPEPRFFVVPRSEVEIVDDWYTAGMRGTGSRSIKISEAFIPEHRSVSVAELQNGETEGGRFHSGPLYRMPMMGLPPFSIIGAPLGMARGAIRSLSENLKKRMASLGELQLAEQSVMFARIAQASVDVDTAYALVMEDAAVIDNADDAGSIATLQRVRFQRDVAFAAQKCRNAITNLFEVSGGSGIYETSDLQRIWRDVNAAASHFAFNWDSAAVSYGRALLGLSPNSIDYKKRQN</sequence>
<feature type="domain" description="Acyl-CoA dehydrogenase/oxidase N-terminal" evidence="2">
    <location>
        <begin position="27"/>
        <end position="119"/>
    </location>
</feature>
<comment type="caution">
    <text evidence="4">The sequence shown here is derived from an EMBL/GenBank/DDBJ whole genome shotgun (WGS) entry which is preliminary data.</text>
</comment>
<proteinExistence type="predicted"/>
<dbReference type="GO" id="GO:0008470">
    <property type="term" value="F:3-methylbutanoyl-CoA dehydrogenase activity"/>
    <property type="evidence" value="ECO:0007669"/>
    <property type="project" value="TreeGrafter"/>
</dbReference>
<dbReference type="OrthoDB" id="7316074at2"/>
<dbReference type="InterPro" id="IPR009100">
    <property type="entry name" value="AcylCoA_DH/oxidase_NM_dom_sf"/>
</dbReference>
<organism evidence="4 5">
    <name type="scientific">Caballeronia sordidicola</name>
    <name type="common">Burkholderia sordidicola</name>
    <dbReference type="NCBI Taxonomy" id="196367"/>
    <lineage>
        <taxon>Bacteria</taxon>
        <taxon>Pseudomonadati</taxon>
        <taxon>Pseudomonadota</taxon>
        <taxon>Betaproteobacteria</taxon>
        <taxon>Burkholderiales</taxon>
        <taxon>Burkholderiaceae</taxon>
        <taxon>Caballeronia</taxon>
    </lineage>
</organism>
<dbReference type="PANTHER" id="PTHR43884:SF12">
    <property type="entry name" value="ISOVALERYL-COA DEHYDROGENASE, MITOCHONDRIAL-RELATED"/>
    <property type="match status" value="1"/>
</dbReference>
<dbReference type="PANTHER" id="PTHR43884">
    <property type="entry name" value="ACYL-COA DEHYDROGENASE"/>
    <property type="match status" value="1"/>
</dbReference>
<dbReference type="GO" id="GO:0006552">
    <property type="term" value="P:L-leucine catabolic process"/>
    <property type="evidence" value="ECO:0007669"/>
    <property type="project" value="TreeGrafter"/>
</dbReference>
<dbReference type="InterPro" id="IPR037069">
    <property type="entry name" value="AcylCoA_DH/ox_N_sf"/>
</dbReference>
<dbReference type="RefSeq" id="WP_089162156.1">
    <property type="nucleotide sequence ID" value="NZ_MTHB01000119.1"/>
</dbReference>
<dbReference type="InterPro" id="IPR036250">
    <property type="entry name" value="AcylCo_DH-like_C"/>
</dbReference>
<accession>A0A226X159</accession>
<keyword evidence="1" id="KW-0560">Oxidoreductase</keyword>
<dbReference type="SUPFAM" id="SSF47203">
    <property type="entry name" value="Acyl-CoA dehydrogenase C-terminal domain-like"/>
    <property type="match status" value="1"/>
</dbReference>
<gene>
    <name evidence="4" type="ORF">BSU04_20450</name>
</gene>